<reference evidence="1" key="1">
    <citation type="journal article" date="2019" name="bioRxiv">
        <title>The Genome of the Zebra Mussel, Dreissena polymorpha: A Resource for Invasive Species Research.</title>
        <authorList>
            <person name="McCartney M.A."/>
            <person name="Auch B."/>
            <person name="Kono T."/>
            <person name="Mallez S."/>
            <person name="Zhang Y."/>
            <person name="Obille A."/>
            <person name="Becker A."/>
            <person name="Abrahante J.E."/>
            <person name="Garbe J."/>
            <person name="Badalamenti J.P."/>
            <person name="Herman A."/>
            <person name="Mangelson H."/>
            <person name="Liachko I."/>
            <person name="Sullivan S."/>
            <person name="Sone E.D."/>
            <person name="Koren S."/>
            <person name="Silverstein K.A.T."/>
            <person name="Beckman K.B."/>
            <person name="Gohl D.M."/>
        </authorList>
    </citation>
    <scope>NUCLEOTIDE SEQUENCE</scope>
    <source>
        <strain evidence="1">Duluth1</strain>
        <tissue evidence="1">Whole animal</tissue>
    </source>
</reference>
<reference evidence="1" key="2">
    <citation type="submission" date="2020-11" db="EMBL/GenBank/DDBJ databases">
        <authorList>
            <person name="McCartney M.A."/>
            <person name="Auch B."/>
            <person name="Kono T."/>
            <person name="Mallez S."/>
            <person name="Becker A."/>
            <person name="Gohl D.M."/>
            <person name="Silverstein K.A.T."/>
            <person name="Koren S."/>
            <person name="Bechman K.B."/>
            <person name="Herman A."/>
            <person name="Abrahante J.E."/>
            <person name="Garbe J."/>
        </authorList>
    </citation>
    <scope>NUCLEOTIDE SEQUENCE</scope>
    <source>
        <strain evidence="1">Duluth1</strain>
        <tissue evidence="1">Whole animal</tissue>
    </source>
</reference>
<name>A0A9D4ITK4_DREPO</name>
<dbReference type="AlphaFoldDB" id="A0A9D4ITK4"/>
<sequence length="105" mass="12142">MRAHLQRLGTSMELRAPGLAQPDVLQTFLGESVIQELPIPTSLRHLGYHLFREVLAEERQVLSVLFAGIRLDTYGKNRMCLIHNTLYVYLVTFEHKYKTQAIVEF</sequence>
<dbReference type="EMBL" id="JAIWYP010000008">
    <property type="protein sequence ID" value="KAH3784474.1"/>
    <property type="molecule type" value="Genomic_DNA"/>
</dbReference>
<protein>
    <submittedName>
        <fullName evidence="1">Uncharacterized protein</fullName>
    </submittedName>
</protein>
<dbReference type="Proteomes" id="UP000828390">
    <property type="component" value="Unassembled WGS sequence"/>
</dbReference>
<keyword evidence="2" id="KW-1185">Reference proteome</keyword>
<organism evidence="1 2">
    <name type="scientific">Dreissena polymorpha</name>
    <name type="common">Zebra mussel</name>
    <name type="synonym">Mytilus polymorpha</name>
    <dbReference type="NCBI Taxonomy" id="45954"/>
    <lineage>
        <taxon>Eukaryota</taxon>
        <taxon>Metazoa</taxon>
        <taxon>Spiralia</taxon>
        <taxon>Lophotrochozoa</taxon>
        <taxon>Mollusca</taxon>
        <taxon>Bivalvia</taxon>
        <taxon>Autobranchia</taxon>
        <taxon>Heteroconchia</taxon>
        <taxon>Euheterodonta</taxon>
        <taxon>Imparidentia</taxon>
        <taxon>Neoheterodontei</taxon>
        <taxon>Myida</taxon>
        <taxon>Dreissenoidea</taxon>
        <taxon>Dreissenidae</taxon>
        <taxon>Dreissena</taxon>
    </lineage>
</organism>
<comment type="caution">
    <text evidence="1">The sequence shown here is derived from an EMBL/GenBank/DDBJ whole genome shotgun (WGS) entry which is preliminary data.</text>
</comment>
<gene>
    <name evidence="1" type="ORF">DPMN_162429</name>
</gene>
<proteinExistence type="predicted"/>
<accession>A0A9D4ITK4</accession>
<evidence type="ECO:0000313" key="2">
    <source>
        <dbReference type="Proteomes" id="UP000828390"/>
    </source>
</evidence>
<evidence type="ECO:0000313" key="1">
    <source>
        <dbReference type="EMBL" id="KAH3784474.1"/>
    </source>
</evidence>